<feature type="chain" id="PRO_5029484111" evidence="1">
    <location>
        <begin position="29"/>
        <end position="190"/>
    </location>
</feature>
<dbReference type="CDD" id="cd00257">
    <property type="entry name" value="beta-trefoil_FSCN-like"/>
    <property type="match status" value="1"/>
</dbReference>
<dbReference type="Proteomes" id="UP000432015">
    <property type="component" value="Unassembled WGS sequence"/>
</dbReference>
<dbReference type="EMBL" id="WOFH01000015">
    <property type="protein sequence ID" value="MUN41601.1"/>
    <property type="molecule type" value="Genomic_DNA"/>
</dbReference>
<evidence type="ECO:0000256" key="1">
    <source>
        <dbReference type="SAM" id="SignalP"/>
    </source>
</evidence>
<dbReference type="SUPFAM" id="SSF50405">
    <property type="entry name" value="Actin-crosslinking proteins"/>
    <property type="match status" value="2"/>
</dbReference>
<evidence type="ECO:0000313" key="3">
    <source>
        <dbReference type="Proteomes" id="UP000432015"/>
    </source>
</evidence>
<evidence type="ECO:0000313" key="2">
    <source>
        <dbReference type="EMBL" id="MUN41601.1"/>
    </source>
</evidence>
<reference evidence="2 3" key="1">
    <citation type="submission" date="2019-11" db="EMBL/GenBank/DDBJ databases">
        <authorList>
            <person name="Cao P."/>
        </authorList>
    </citation>
    <scope>NUCLEOTIDE SEQUENCE [LARGE SCALE GENOMIC DNA]</scope>
    <source>
        <strain evidence="2 3">NEAU-AAG5</strain>
    </source>
</reference>
<protein>
    <submittedName>
        <fullName evidence="2">Uncharacterized protein</fullName>
    </submittedName>
</protein>
<accession>A0A7K1LAZ2</accession>
<gene>
    <name evidence="2" type="ORF">GNZ18_34180</name>
</gene>
<organism evidence="2 3">
    <name type="scientific">Actinomadura litoris</name>
    <dbReference type="NCBI Taxonomy" id="2678616"/>
    <lineage>
        <taxon>Bacteria</taxon>
        <taxon>Bacillati</taxon>
        <taxon>Actinomycetota</taxon>
        <taxon>Actinomycetes</taxon>
        <taxon>Streptosporangiales</taxon>
        <taxon>Thermomonosporaceae</taxon>
        <taxon>Actinomadura</taxon>
    </lineage>
</organism>
<proteinExistence type="predicted"/>
<dbReference type="InterPro" id="IPR008999">
    <property type="entry name" value="Actin-crosslinking"/>
</dbReference>
<comment type="caution">
    <text evidence="2">The sequence shown here is derived from an EMBL/GenBank/DDBJ whole genome shotgun (WGS) entry which is preliminary data.</text>
</comment>
<name>A0A7K1LAZ2_9ACTN</name>
<sequence>MRRLMIRATIMVAALGLLGSVTTTGASAATKDRLVLVTAANSPFGKRLAGSTITSNANGRLVSAELNYGRGDYGMLRARADVAAEWERFDLSASGAVWMIKSDANQKFVSAELNYDWKNYAMLRARADVVAEWEKFNLYYSPSRDLYAFKSQANGKFVSAELNYDGDRNGMLRARATEIGPWEWFRLNHL</sequence>
<dbReference type="Gene3D" id="2.80.10.50">
    <property type="match status" value="1"/>
</dbReference>
<keyword evidence="1" id="KW-0732">Signal</keyword>
<dbReference type="RefSeq" id="WP_156220780.1">
    <property type="nucleotide sequence ID" value="NZ_WOFH01000015.1"/>
</dbReference>
<keyword evidence="3" id="KW-1185">Reference proteome</keyword>
<dbReference type="AlphaFoldDB" id="A0A7K1LAZ2"/>
<feature type="signal peptide" evidence="1">
    <location>
        <begin position="1"/>
        <end position="28"/>
    </location>
</feature>